<dbReference type="GO" id="GO:0006261">
    <property type="term" value="P:DNA-templated DNA replication"/>
    <property type="evidence" value="ECO:0007669"/>
    <property type="project" value="TreeGrafter"/>
</dbReference>
<name>A0A2A9D1Q7_9MICO</name>
<dbReference type="Gene3D" id="3.40.50.300">
    <property type="entry name" value="P-loop containing nucleotide triphosphate hydrolases"/>
    <property type="match status" value="1"/>
</dbReference>
<comment type="caution">
    <text evidence="2">The sequence shown here is derived from an EMBL/GenBank/DDBJ whole genome shotgun (WGS) entry which is preliminary data.</text>
</comment>
<keyword evidence="3" id="KW-1185">Reference proteome</keyword>
<dbReference type="RefSeq" id="WP_098469590.1">
    <property type="nucleotide sequence ID" value="NZ_PDJD01000001.1"/>
</dbReference>
<dbReference type="NCBIfam" id="NF005926">
    <property type="entry name" value="PRK07940.1"/>
    <property type="match status" value="1"/>
</dbReference>
<sequence>MNADVAAAPEADVWADVVGQPDAVRVLRRAATDPASMTHAWLITGPPGSGRSVAARAFAAALVGGEGDDAASLATRRRVLAGNHPDVRVVATDKTIITVAEVRDLVTLAQRTPGEGEWRVIVVEDADRIVERSANALLKSIEEPPARTVWVLCAPSERDVITTIRSRCRHLSLRIPPAQAVADLLVRRHGIEPEAALTAARAAQSHIGLATSLALNPPARERRDRVLEIAARVRGVGDAVLGAAELVEVATAQASASQTERDALERAELMRALGADAESGTLPPAVRSQIRQLEEDQKRRAKRAVVDGLDRAMTDLLSFYRDVLALQVSADVPVVNAAQAGDVRAVAEASSPEQSLRRMDAIATARTRLAGNVAPLLAVEAMMVALRPQG</sequence>
<evidence type="ECO:0000259" key="1">
    <source>
        <dbReference type="SMART" id="SM00382"/>
    </source>
</evidence>
<dbReference type="InterPro" id="IPR027417">
    <property type="entry name" value="P-loop_NTPase"/>
</dbReference>
<reference evidence="2 3" key="1">
    <citation type="submission" date="2017-10" db="EMBL/GenBank/DDBJ databases">
        <title>Sequencing the genomes of 1000 actinobacteria strains.</title>
        <authorList>
            <person name="Klenk H.-P."/>
        </authorList>
    </citation>
    <scope>NUCLEOTIDE SEQUENCE [LARGE SCALE GENOMIC DNA]</scope>
    <source>
        <strain evidence="2 3">DSM 21801</strain>
    </source>
</reference>
<gene>
    <name evidence="2" type="ORF">ATL40_2256</name>
</gene>
<dbReference type="AlphaFoldDB" id="A0A2A9D1Q7"/>
<dbReference type="OrthoDB" id="9809531at2"/>
<feature type="domain" description="AAA+ ATPase" evidence="1">
    <location>
        <begin position="37"/>
        <end position="176"/>
    </location>
</feature>
<proteinExistence type="predicted"/>
<dbReference type="EMBL" id="PDJD01000001">
    <property type="protein sequence ID" value="PFG20648.1"/>
    <property type="molecule type" value="Genomic_DNA"/>
</dbReference>
<dbReference type="PANTHER" id="PTHR11669:SF8">
    <property type="entry name" value="DNA POLYMERASE III SUBUNIT DELTA"/>
    <property type="match status" value="1"/>
</dbReference>
<evidence type="ECO:0000313" key="3">
    <source>
        <dbReference type="Proteomes" id="UP000224915"/>
    </source>
</evidence>
<dbReference type="Proteomes" id="UP000224915">
    <property type="component" value="Unassembled WGS sequence"/>
</dbReference>
<dbReference type="InterPro" id="IPR003593">
    <property type="entry name" value="AAA+_ATPase"/>
</dbReference>
<accession>A0A2A9D1Q7</accession>
<dbReference type="Pfam" id="PF13177">
    <property type="entry name" value="DNA_pol3_delta2"/>
    <property type="match status" value="1"/>
</dbReference>
<dbReference type="PANTHER" id="PTHR11669">
    <property type="entry name" value="REPLICATION FACTOR C / DNA POLYMERASE III GAMMA-TAU SUBUNIT"/>
    <property type="match status" value="1"/>
</dbReference>
<organism evidence="2 3">
    <name type="scientific">Serinibacter salmoneus</name>
    <dbReference type="NCBI Taxonomy" id="556530"/>
    <lineage>
        <taxon>Bacteria</taxon>
        <taxon>Bacillati</taxon>
        <taxon>Actinomycetota</taxon>
        <taxon>Actinomycetes</taxon>
        <taxon>Micrococcales</taxon>
        <taxon>Beutenbergiaceae</taxon>
        <taxon>Serinibacter</taxon>
    </lineage>
</organism>
<dbReference type="SUPFAM" id="SSF52540">
    <property type="entry name" value="P-loop containing nucleoside triphosphate hydrolases"/>
    <property type="match status" value="1"/>
</dbReference>
<dbReference type="InterPro" id="IPR050238">
    <property type="entry name" value="DNA_Rep/Repair_Clamp_Loader"/>
</dbReference>
<evidence type="ECO:0000313" key="2">
    <source>
        <dbReference type="EMBL" id="PFG20648.1"/>
    </source>
</evidence>
<protein>
    <submittedName>
        <fullName evidence="2">DNA polymerase-3 subunit delta</fullName>
    </submittedName>
</protein>
<dbReference type="SMART" id="SM00382">
    <property type="entry name" value="AAA"/>
    <property type="match status" value="1"/>
</dbReference>